<name>A0A5J4IXA8_9FLAO</name>
<protein>
    <recommendedName>
        <fullName evidence="3">DUF481 domain-containing protein</fullName>
    </recommendedName>
</protein>
<evidence type="ECO:0008006" key="3">
    <source>
        <dbReference type="Google" id="ProtNLM"/>
    </source>
</evidence>
<accession>A0A5J4IXA8</accession>
<dbReference type="AlphaFoldDB" id="A0A5J4IXA8"/>
<gene>
    <name evidence="1" type="ORF">ULMA_03160</name>
</gene>
<sequence length="259" mass="29422">MPNALSLNVKSLALLVVLFFTINSINAQILNVESLRKVTDTSGFSGNANFNFALKRNTNDFITLSNQIHVQYKMNNHLVLFKNDISFQKIEGDNFENSGIQHLRYNYKITPIITWEVFGQSQYNKISKINFRGLLGTGPRFKISGKENYRVYAGTLTMLEYEEVDDGATGIQRDIRGSAYLSCSLFPLENISFVSTTYYQPLYKQISDYRISSQSSLVTSVYKNFGLKLSYTFTYDNSPAVGIPNSQYNFSTGINYSFD</sequence>
<evidence type="ECO:0000313" key="2">
    <source>
        <dbReference type="Proteomes" id="UP000326509"/>
    </source>
</evidence>
<comment type="caution">
    <text evidence="1">The sequence shown here is derived from an EMBL/GenBank/DDBJ whole genome shotgun (WGS) entry which is preliminary data.</text>
</comment>
<reference evidence="1 2" key="1">
    <citation type="submission" date="2019-08" db="EMBL/GenBank/DDBJ databases">
        <title>Draft genome sequence of Ulvibacter marinus type strain NBRC 109484.</title>
        <authorList>
            <person name="Kawano K."/>
            <person name="Ushijima N."/>
            <person name="Kihara M."/>
            <person name="Itoh H."/>
        </authorList>
    </citation>
    <scope>NUCLEOTIDE SEQUENCE [LARGE SCALE GENOMIC DNA]</scope>
    <source>
        <strain evidence="1 2">NBRC 109484</strain>
    </source>
</reference>
<proteinExistence type="predicted"/>
<dbReference type="Pfam" id="PF04338">
    <property type="entry name" value="DUF481"/>
    <property type="match status" value="1"/>
</dbReference>
<dbReference type="InterPro" id="IPR007433">
    <property type="entry name" value="DUF481"/>
</dbReference>
<dbReference type="Proteomes" id="UP000326509">
    <property type="component" value="Unassembled WGS sequence"/>
</dbReference>
<dbReference type="EMBL" id="BKCG01000001">
    <property type="protein sequence ID" value="GER58208.1"/>
    <property type="molecule type" value="Genomic_DNA"/>
</dbReference>
<keyword evidence="2" id="KW-1185">Reference proteome</keyword>
<evidence type="ECO:0000313" key="1">
    <source>
        <dbReference type="EMBL" id="GER58208.1"/>
    </source>
</evidence>
<organism evidence="1 2">
    <name type="scientific">Patiriisocius marinus</name>
    <dbReference type="NCBI Taxonomy" id="1397112"/>
    <lineage>
        <taxon>Bacteria</taxon>
        <taxon>Pseudomonadati</taxon>
        <taxon>Bacteroidota</taxon>
        <taxon>Flavobacteriia</taxon>
        <taxon>Flavobacteriales</taxon>
        <taxon>Flavobacteriaceae</taxon>
        <taxon>Patiriisocius</taxon>
    </lineage>
</organism>